<dbReference type="Pfam" id="PF01522">
    <property type="entry name" value="Polysacc_deac_1"/>
    <property type="match status" value="1"/>
</dbReference>
<keyword evidence="6" id="KW-1185">Reference proteome</keyword>
<evidence type="ECO:0000256" key="2">
    <source>
        <dbReference type="ARBA" id="ARBA00022729"/>
    </source>
</evidence>
<dbReference type="GO" id="GO:0005576">
    <property type="term" value="C:extracellular region"/>
    <property type="evidence" value="ECO:0007669"/>
    <property type="project" value="UniProtKB-SubCell"/>
</dbReference>
<accession>A0A1T2WZI2</accession>
<gene>
    <name evidence="5" type="ORF">BVG16_30695</name>
</gene>
<proteinExistence type="predicted"/>
<evidence type="ECO:0000259" key="4">
    <source>
        <dbReference type="PROSITE" id="PS51677"/>
    </source>
</evidence>
<feature type="transmembrane region" description="Helical" evidence="3">
    <location>
        <begin position="331"/>
        <end position="356"/>
    </location>
</feature>
<evidence type="ECO:0000256" key="1">
    <source>
        <dbReference type="ARBA" id="ARBA00004613"/>
    </source>
</evidence>
<dbReference type="PROSITE" id="PS51677">
    <property type="entry name" value="NODB"/>
    <property type="match status" value="1"/>
</dbReference>
<dbReference type="Gene3D" id="3.20.20.370">
    <property type="entry name" value="Glycoside hydrolase/deacetylase"/>
    <property type="match status" value="1"/>
</dbReference>
<sequence length="368" mass="42087">MFKNIKFILLSLLLVTSTIVFGYFVIQRYHSKIPILNHLFGSAISPYDGLKPESNNPNGIYYKDRVLVLMYHNLSPEPKDPGTLSVTNFEKQLELMRDNNFHWITMSQYIDFIRHSSPVPDNAVLLTFDDGYESFYTYAYPLLQKYQVPASNFLIVNAIDNPEYKGIPKVTWEQVELMHRNGIEFFSHTYDSHKYANTNSSGTSETAMLAGRIYLKDKQRKETKEEYKLRVTNDLKHANDILQQKLGVQKNVLAFPFGFFSESLLDICDQLGIDVTLTVKMGLNKPGQTNGFRVNAGGMVNDPVLQLSLMKHAEEKLGSIQFDEGSRTRKFYIIISLLVLVVVAALWLWSGSRLLAERKRKMSKSLSA</sequence>
<keyword evidence="3" id="KW-0472">Membrane</keyword>
<name>A0A1T2WZI2_9BACL</name>
<dbReference type="InterPro" id="IPR002509">
    <property type="entry name" value="NODB_dom"/>
</dbReference>
<dbReference type="AlphaFoldDB" id="A0A1T2WZI2"/>
<dbReference type="InterPro" id="IPR051398">
    <property type="entry name" value="Polysacch_Deacetylase"/>
</dbReference>
<evidence type="ECO:0000313" key="5">
    <source>
        <dbReference type="EMBL" id="OPA73039.1"/>
    </source>
</evidence>
<dbReference type="STRING" id="1324314.BVG16_30695"/>
<dbReference type="PANTHER" id="PTHR34216:SF3">
    <property type="entry name" value="POLY-BETA-1,6-N-ACETYL-D-GLUCOSAMINE N-DEACETYLASE"/>
    <property type="match status" value="1"/>
</dbReference>
<dbReference type="OrthoDB" id="9778320at2"/>
<dbReference type="Proteomes" id="UP000190188">
    <property type="component" value="Unassembled WGS sequence"/>
</dbReference>
<dbReference type="RefSeq" id="WP_078503003.1">
    <property type="nucleotide sequence ID" value="NZ_MSZX01000023.1"/>
</dbReference>
<evidence type="ECO:0000313" key="6">
    <source>
        <dbReference type="Proteomes" id="UP000190188"/>
    </source>
</evidence>
<dbReference type="GO" id="GO:0005975">
    <property type="term" value="P:carbohydrate metabolic process"/>
    <property type="evidence" value="ECO:0007669"/>
    <property type="project" value="InterPro"/>
</dbReference>
<keyword evidence="3" id="KW-0812">Transmembrane</keyword>
<keyword evidence="2" id="KW-0732">Signal</keyword>
<dbReference type="GO" id="GO:0016810">
    <property type="term" value="F:hydrolase activity, acting on carbon-nitrogen (but not peptide) bonds"/>
    <property type="evidence" value="ECO:0007669"/>
    <property type="project" value="InterPro"/>
</dbReference>
<keyword evidence="3" id="KW-1133">Transmembrane helix</keyword>
<dbReference type="SUPFAM" id="SSF88713">
    <property type="entry name" value="Glycoside hydrolase/deacetylase"/>
    <property type="match status" value="1"/>
</dbReference>
<feature type="domain" description="NodB homology" evidence="4">
    <location>
        <begin position="122"/>
        <end position="368"/>
    </location>
</feature>
<comment type="caution">
    <text evidence="5">The sequence shown here is derived from an EMBL/GenBank/DDBJ whole genome shotgun (WGS) entry which is preliminary data.</text>
</comment>
<organism evidence="5 6">
    <name type="scientific">Paenibacillus selenitireducens</name>
    <dbReference type="NCBI Taxonomy" id="1324314"/>
    <lineage>
        <taxon>Bacteria</taxon>
        <taxon>Bacillati</taxon>
        <taxon>Bacillota</taxon>
        <taxon>Bacilli</taxon>
        <taxon>Bacillales</taxon>
        <taxon>Paenibacillaceae</taxon>
        <taxon>Paenibacillus</taxon>
    </lineage>
</organism>
<dbReference type="InterPro" id="IPR011330">
    <property type="entry name" value="Glyco_hydro/deAcase_b/a-brl"/>
</dbReference>
<dbReference type="EMBL" id="MSZX01000023">
    <property type="protein sequence ID" value="OPA73039.1"/>
    <property type="molecule type" value="Genomic_DNA"/>
</dbReference>
<protein>
    <recommendedName>
        <fullName evidence="4">NodB homology domain-containing protein</fullName>
    </recommendedName>
</protein>
<evidence type="ECO:0000256" key="3">
    <source>
        <dbReference type="SAM" id="Phobius"/>
    </source>
</evidence>
<comment type="subcellular location">
    <subcellularLocation>
        <location evidence="1">Secreted</location>
    </subcellularLocation>
</comment>
<reference evidence="5 6" key="1">
    <citation type="submission" date="2017-01" db="EMBL/GenBank/DDBJ databases">
        <title>Genome analysis of Paenibacillus selenitrireducens ES3-24.</title>
        <authorList>
            <person name="Xu D."/>
            <person name="Yao R."/>
            <person name="Zheng S."/>
        </authorList>
    </citation>
    <scope>NUCLEOTIDE SEQUENCE [LARGE SCALE GENOMIC DNA]</scope>
    <source>
        <strain evidence="5 6">ES3-24</strain>
    </source>
</reference>
<dbReference type="PANTHER" id="PTHR34216">
    <property type="match status" value="1"/>
</dbReference>